<sequence>MEVSHRGRRPSPEPRRNPSIAGDSGIQSTNRTRCDAALDETNAAVPSDSADDARIGSNCSPGCRRSWNRPELRRAIPGARDWIWGKRLVFWNGLDEMKPDMYIYLGFGRDKNSVKIRILLFLKFEKA</sequence>
<dbReference type="Proteomes" id="UP000251960">
    <property type="component" value="Chromosome 1"/>
</dbReference>
<evidence type="ECO:0000256" key="1">
    <source>
        <dbReference type="SAM" id="MobiDB-lite"/>
    </source>
</evidence>
<dbReference type="EMBL" id="NCVQ01000001">
    <property type="protein sequence ID" value="PWZ56826.1"/>
    <property type="molecule type" value="Genomic_DNA"/>
</dbReference>
<feature type="region of interest" description="Disordered" evidence="1">
    <location>
        <begin position="1"/>
        <end position="30"/>
    </location>
</feature>
<protein>
    <submittedName>
        <fullName evidence="2">Uncharacterized protein</fullName>
    </submittedName>
</protein>
<dbReference type="AlphaFoldDB" id="A0A317YFF0"/>
<comment type="caution">
    <text evidence="2">The sequence shown here is derived from an EMBL/GenBank/DDBJ whole genome shotgun (WGS) entry which is preliminary data.</text>
</comment>
<gene>
    <name evidence="2" type="ORF">Zm00014a_001225</name>
</gene>
<name>A0A317YFF0_MAIZE</name>
<proteinExistence type="predicted"/>
<accession>A0A317YFF0</accession>
<organism evidence="2">
    <name type="scientific">Zea mays</name>
    <name type="common">Maize</name>
    <dbReference type="NCBI Taxonomy" id="4577"/>
    <lineage>
        <taxon>Eukaryota</taxon>
        <taxon>Viridiplantae</taxon>
        <taxon>Streptophyta</taxon>
        <taxon>Embryophyta</taxon>
        <taxon>Tracheophyta</taxon>
        <taxon>Spermatophyta</taxon>
        <taxon>Magnoliopsida</taxon>
        <taxon>Liliopsida</taxon>
        <taxon>Poales</taxon>
        <taxon>Poaceae</taxon>
        <taxon>PACMAD clade</taxon>
        <taxon>Panicoideae</taxon>
        <taxon>Andropogonodae</taxon>
        <taxon>Andropogoneae</taxon>
        <taxon>Tripsacinae</taxon>
        <taxon>Zea</taxon>
    </lineage>
</organism>
<evidence type="ECO:0000313" key="2">
    <source>
        <dbReference type="EMBL" id="PWZ56826.1"/>
    </source>
</evidence>
<reference evidence="2" key="1">
    <citation type="journal article" date="2018" name="Nat. Genet.">
        <title>Extensive intraspecific gene order and gene structural variations between Mo17 and other maize genomes.</title>
        <authorList>
            <person name="Sun S."/>
            <person name="Zhou Y."/>
            <person name="Chen J."/>
            <person name="Shi J."/>
            <person name="Zhao H."/>
            <person name="Zhao H."/>
            <person name="Song W."/>
            <person name="Zhang M."/>
            <person name="Cui Y."/>
            <person name="Dong X."/>
            <person name="Liu H."/>
            <person name="Ma X."/>
            <person name="Jiao Y."/>
            <person name="Wang B."/>
            <person name="Wei X."/>
            <person name="Stein J.C."/>
            <person name="Glaubitz J.C."/>
            <person name="Lu F."/>
            <person name="Yu G."/>
            <person name="Liang C."/>
            <person name="Fengler K."/>
            <person name="Li B."/>
            <person name="Rafalski A."/>
            <person name="Schnable P.S."/>
            <person name="Ware D.H."/>
            <person name="Buckler E.S."/>
            <person name="Lai J."/>
        </authorList>
    </citation>
    <scope>NUCLEOTIDE SEQUENCE [LARGE SCALE GENOMIC DNA]</scope>
    <source>
        <tissue evidence="2">Seedling</tissue>
    </source>
</reference>